<dbReference type="OMA" id="KIAIQML"/>
<evidence type="ECO:0000313" key="1">
    <source>
        <dbReference type="EMBL" id="ESQ50163.1"/>
    </source>
</evidence>
<dbReference type="Proteomes" id="UP000030689">
    <property type="component" value="Unassembled WGS sequence"/>
</dbReference>
<dbReference type="eggNOG" id="KOG4585">
    <property type="taxonomic scope" value="Eukaryota"/>
</dbReference>
<dbReference type="EMBL" id="KI517398">
    <property type="protein sequence ID" value="ESQ50163.1"/>
    <property type="molecule type" value="Genomic_DNA"/>
</dbReference>
<dbReference type="Gramene" id="ESQ50163">
    <property type="protein sequence ID" value="ESQ50163"/>
    <property type="gene ID" value="EUTSA_v10002194mg"/>
</dbReference>
<organism evidence="1 2">
    <name type="scientific">Eutrema salsugineum</name>
    <name type="common">Saltwater cress</name>
    <name type="synonym">Sisymbrium salsugineum</name>
    <dbReference type="NCBI Taxonomy" id="72664"/>
    <lineage>
        <taxon>Eukaryota</taxon>
        <taxon>Viridiplantae</taxon>
        <taxon>Streptophyta</taxon>
        <taxon>Embryophyta</taxon>
        <taxon>Tracheophyta</taxon>
        <taxon>Spermatophyta</taxon>
        <taxon>Magnoliopsida</taxon>
        <taxon>eudicotyledons</taxon>
        <taxon>Gunneridae</taxon>
        <taxon>Pentapetalae</taxon>
        <taxon>rosids</taxon>
        <taxon>malvids</taxon>
        <taxon>Brassicales</taxon>
        <taxon>Brassicaceae</taxon>
        <taxon>Eutremeae</taxon>
        <taxon>Eutrema</taxon>
    </lineage>
</organism>
<name>V4MCG2_EUTSA</name>
<reference evidence="1 2" key="1">
    <citation type="journal article" date="2013" name="Front. Plant Sci.">
        <title>The Reference Genome of the Halophytic Plant Eutrema salsugineum.</title>
        <authorList>
            <person name="Yang R."/>
            <person name="Jarvis D.E."/>
            <person name="Chen H."/>
            <person name="Beilstein M.A."/>
            <person name="Grimwood J."/>
            <person name="Jenkins J."/>
            <person name="Shu S."/>
            <person name="Prochnik S."/>
            <person name="Xin M."/>
            <person name="Ma C."/>
            <person name="Schmutz J."/>
            <person name="Wing R.A."/>
            <person name="Mitchell-Olds T."/>
            <person name="Schumaker K.S."/>
            <person name="Wang X."/>
        </authorList>
    </citation>
    <scope>NUCLEOTIDE SEQUENCE [LARGE SCALE GENOMIC DNA]</scope>
</reference>
<sequence length="131" mass="14739">MPYMNLFEEEFGAITVTEAEGWSAQQGEASLNSRVNGDEEEVIETSVARNAALEQKNKIAIQMLEREYASSVERVVEVLNELPGVKWSPFHLASVDHFLASLANRQGFMVLSSDEDKISYLKHRTGTKLYD</sequence>
<accession>V4MCG2</accession>
<proteinExistence type="predicted"/>
<protein>
    <submittedName>
        <fullName evidence="1">Uncharacterized protein</fullName>
    </submittedName>
</protein>
<keyword evidence="2" id="KW-1185">Reference proteome</keyword>
<dbReference type="KEGG" id="eus:EUTSA_v10002194mg"/>
<evidence type="ECO:0000313" key="2">
    <source>
        <dbReference type="Proteomes" id="UP000030689"/>
    </source>
</evidence>
<gene>
    <name evidence="1" type="ORF">EUTSA_v10002194mg</name>
</gene>
<dbReference type="AlphaFoldDB" id="V4MCG2"/>